<name>A0A0D0EBI8_9AGAM</name>
<dbReference type="FunCoup" id="A0A0D0EBI8">
    <property type="interactions" value="28"/>
</dbReference>
<gene>
    <name evidence="1" type="ORF">PAXRUDRAFT_824656</name>
</gene>
<dbReference type="PANTHER" id="PTHR14614:SF147">
    <property type="entry name" value="S-ADENOSYLMETHIONINE-DEPENDENT METHYLTRANSFERASE OF THE SEVEN BETA-STRAND FAMILY"/>
    <property type="match status" value="1"/>
</dbReference>
<organism evidence="1 2">
    <name type="scientific">Paxillus rubicundulus Ve08.2h10</name>
    <dbReference type="NCBI Taxonomy" id="930991"/>
    <lineage>
        <taxon>Eukaryota</taxon>
        <taxon>Fungi</taxon>
        <taxon>Dikarya</taxon>
        <taxon>Basidiomycota</taxon>
        <taxon>Agaricomycotina</taxon>
        <taxon>Agaricomycetes</taxon>
        <taxon>Agaricomycetidae</taxon>
        <taxon>Boletales</taxon>
        <taxon>Paxilineae</taxon>
        <taxon>Paxillaceae</taxon>
        <taxon>Paxillus</taxon>
    </lineage>
</organism>
<dbReference type="STRING" id="930991.A0A0D0EBI8"/>
<dbReference type="InterPro" id="IPR029063">
    <property type="entry name" value="SAM-dependent_MTases_sf"/>
</dbReference>
<dbReference type="CDD" id="cd02440">
    <property type="entry name" value="AdoMet_MTases"/>
    <property type="match status" value="1"/>
</dbReference>
<reference evidence="2" key="2">
    <citation type="submission" date="2015-01" db="EMBL/GenBank/DDBJ databases">
        <title>Evolutionary Origins and Diversification of the Mycorrhizal Mutualists.</title>
        <authorList>
            <consortium name="DOE Joint Genome Institute"/>
            <consortium name="Mycorrhizal Genomics Consortium"/>
            <person name="Kohler A."/>
            <person name="Kuo A."/>
            <person name="Nagy L.G."/>
            <person name="Floudas D."/>
            <person name="Copeland A."/>
            <person name="Barry K.W."/>
            <person name="Cichocki N."/>
            <person name="Veneault-Fourrey C."/>
            <person name="LaButti K."/>
            <person name="Lindquist E.A."/>
            <person name="Lipzen A."/>
            <person name="Lundell T."/>
            <person name="Morin E."/>
            <person name="Murat C."/>
            <person name="Riley R."/>
            <person name="Ohm R."/>
            <person name="Sun H."/>
            <person name="Tunlid A."/>
            <person name="Henrissat B."/>
            <person name="Grigoriev I.V."/>
            <person name="Hibbett D.S."/>
            <person name="Martin F."/>
        </authorList>
    </citation>
    <scope>NUCLEOTIDE SEQUENCE [LARGE SCALE GENOMIC DNA]</scope>
    <source>
        <strain evidence="2">Ve08.2h10</strain>
    </source>
</reference>
<dbReference type="EMBL" id="KN824924">
    <property type="protein sequence ID" value="KIK97695.1"/>
    <property type="molecule type" value="Genomic_DNA"/>
</dbReference>
<dbReference type="SUPFAM" id="SSF53335">
    <property type="entry name" value="S-adenosyl-L-methionine-dependent methyltransferases"/>
    <property type="match status" value="1"/>
</dbReference>
<dbReference type="PANTHER" id="PTHR14614">
    <property type="entry name" value="HEPATOCELLULAR CARCINOMA-ASSOCIATED ANTIGEN"/>
    <property type="match status" value="1"/>
</dbReference>
<dbReference type="Gene3D" id="3.40.50.150">
    <property type="entry name" value="Vaccinia Virus protein VP39"/>
    <property type="match status" value="1"/>
</dbReference>
<dbReference type="Pfam" id="PF10294">
    <property type="entry name" value="Methyltransf_16"/>
    <property type="match status" value="1"/>
</dbReference>
<proteinExistence type="predicted"/>
<evidence type="ECO:0000313" key="1">
    <source>
        <dbReference type="EMBL" id="KIK97695.1"/>
    </source>
</evidence>
<dbReference type="Proteomes" id="UP000054538">
    <property type="component" value="Unassembled WGS sequence"/>
</dbReference>
<reference evidence="1 2" key="1">
    <citation type="submission" date="2014-04" db="EMBL/GenBank/DDBJ databases">
        <authorList>
            <consortium name="DOE Joint Genome Institute"/>
            <person name="Kuo A."/>
            <person name="Kohler A."/>
            <person name="Jargeat P."/>
            <person name="Nagy L.G."/>
            <person name="Floudas D."/>
            <person name="Copeland A."/>
            <person name="Barry K.W."/>
            <person name="Cichocki N."/>
            <person name="Veneault-Fourrey C."/>
            <person name="LaButti K."/>
            <person name="Lindquist E.A."/>
            <person name="Lipzen A."/>
            <person name="Lundell T."/>
            <person name="Morin E."/>
            <person name="Murat C."/>
            <person name="Sun H."/>
            <person name="Tunlid A."/>
            <person name="Henrissat B."/>
            <person name="Grigoriev I.V."/>
            <person name="Hibbett D.S."/>
            <person name="Martin F."/>
            <person name="Nordberg H.P."/>
            <person name="Cantor M.N."/>
            <person name="Hua S.X."/>
        </authorList>
    </citation>
    <scope>NUCLEOTIDE SEQUENCE [LARGE SCALE GENOMIC DNA]</scope>
    <source>
        <strain evidence="1 2">Ve08.2h10</strain>
    </source>
</reference>
<dbReference type="InterPro" id="IPR019410">
    <property type="entry name" value="Methyltransf_16"/>
</dbReference>
<accession>A0A0D0EBI8</accession>
<keyword evidence="2" id="KW-1185">Reference proteome</keyword>
<dbReference type="OrthoDB" id="433955at2759"/>
<dbReference type="GO" id="GO:0008757">
    <property type="term" value="F:S-adenosylmethionine-dependent methyltransferase activity"/>
    <property type="evidence" value="ECO:0007669"/>
    <property type="project" value="UniProtKB-ARBA"/>
</dbReference>
<evidence type="ECO:0000313" key="2">
    <source>
        <dbReference type="Proteomes" id="UP000054538"/>
    </source>
</evidence>
<dbReference type="InParanoid" id="A0A0D0EBI8"/>
<protein>
    <submittedName>
        <fullName evidence="1">Uncharacterized protein</fullName>
    </submittedName>
</protein>
<dbReference type="AlphaFoldDB" id="A0A0D0EBI8"/>
<sequence>MVHPSPTTVLPALTHLDSQTTEHVREAIQTIKKIYFPLDASPTLNRVSLASAVLKQRLSDAVPATRPKRVASLVHNDGVTDSGYASAEEVEGDETPYEDMAEKDGMQGAEDEGALDMLYSDELERGYAIKWLTGFIKRGASWVMDPGYSEEERTTIIEDASRLLARFASSDEPEEALTRNFIFPFCMESRHIDASEDIVVSPIIVVLNDAPVDGTDHTAVGLQSWGSAIIFAERMCADPERYLGALHPGTANRLRVLELGAGTGLLSITASHIFSRLSVDFEISATDYHPSVLENLAQNVRTNNVAVTVDTFDWCTPPVGVEPYDVVLAADVIYHPDHAMSIRNCIEPTLKKSGVFWLVIPLRMIGRHEGLGKTVEGAFPRVKDTGGGCLAVVSREDVGRLNRVGRADEGGYSLLEIRWV</sequence>
<dbReference type="HOGENOM" id="CLU_030437_1_0_1"/>